<reference evidence="3 4" key="1">
    <citation type="submission" date="2019-07" db="EMBL/GenBank/DDBJ databases">
        <title>Whole genome shotgun sequence of Brevifollis gellanilyticus NBRC 108608.</title>
        <authorList>
            <person name="Hosoyama A."/>
            <person name="Uohara A."/>
            <person name="Ohji S."/>
            <person name="Ichikawa N."/>
        </authorList>
    </citation>
    <scope>NUCLEOTIDE SEQUENCE [LARGE SCALE GENOMIC DNA]</scope>
    <source>
        <strain evidence="3 4">NBRC 108608</strain>
    </source>
</reference>
<evidence type="ECO:0000256" key="2">
    <source>
        <dbReference type="SAM" id="SignalP"/>
    </source>
</evidence>
<feature type="compositionally biased region" description="Basic residues" evidence="1">
    <location>
        <begin position="77"/>
        <end position="86"/>
    </location>
</feature>
<keyword evidence="2" id="KW-0732">Signal</keyword>
<feature type="region of interest" description="Disordered" evidence="1">
    <location>
        <begin position="67"/>
        <end position="87"/>
    </location>
</feature>
<dbReference type="Proteomes" id="UP000321577">
    <property type="component" value="Unassembled WGS sequence"/>
</dbReference>
<dbReference type="AlphaFoldDB" id="A0A512M7J8"/>
<dbReference type="EMBL" id="BKAG01000011">
    <property type="protein sequence ID" value="GEP42694.1"/>
    <property type="molecule type" value="Genomic_DNA"/>
</dbReference>
<gene>
    <name evidence="3" type="ORF">BGE01nite_19850</name>
</gene>
<keyword evidence="4" id="KW-1185">Reference proteome</keyword>
<feature type="signal peptide" evidence="2">
    <location>
        <begin position="1"/>
        <end position="23"/>
    </location>
</feature>
<evidence type="ECO:0000313" key="4">
    <source>
        <dbReference type="Proteomes" id="UP000321577"/>
    </source>
</evidence>
<accession>A0A512M7J8</accession>
<proteinExistence type="predicted"/>
<evidence type="ECO:0000313" key="3">
    <source>
        <dbReference type="EMBL" id="GEP42694.1"/>
    </source>
</evidence>
<name>A0A512M7J8_9BACT</name>
<protein>
    <recommendedName>
        <fullName evidence="5">Lipoprotein</fullName>
    </recommendedName>
</protein>
<evidence type="ECO:0000256" key="1">
    <source>
        <dbReference type="SAM" id="MobiDB-lite"/>
    </source>
</evidence>
<comment type="caution">
    <text evidence="3">The sequence shown here is derived from an EMBL/GenBank/DDBJ whole genome shotgun (WGS) entry which is preliminary data.</text>
</comment>
<dbReference type="RefSeq" id="WP_146850283.1">
    <property type="nucleotide sequence ID" value="NZ_BKAG01000011.1"/>
</dbReference>
<sequence>MKHLLILSAAAILSFLPSCTTYVNDGGYAASRPVHRTNYGYRPSPAPYRAYPATYTQTRLYNSRTSRYDRDHDHNRGYHHVSKPRGRWNNSNANVRVQTNTVRLNTNAGLRL</sequence>
<evidence type="ECO:0008006" key="5">
    <source>
        <dbReference type="Google" id="ProtNLM"/>
    </source>
</evidence>
<organism evidence="3 4">
    <name type="scientific">Brevifollis gellanilyticus</name>
    <dbReference type="NCBI Taxonomy" id="748831"/>
    <lineage>
        <taxon>Bacteria</taxon>
        <taxon>Pseudomonadati</taxon>
        <taxon>Verrucomicrobiota</taxon>
        <taxon>Verrucomicrobiia</taxon>
        <taxon>Verrucomicrobiales</taxon>
        <taxon>Verrucomicrobiaceae</taxon>
    </lineage>
</organism>
<feature type="compositionally biased region" description="Basic and acidic residues" evidence="1">
    <location>
        <begin position="67"/>
        <end position="76"/>
    </location>
</feature>
<feature type="chain" id="PRO_5021992346" description="Lipoprotein" evidence="2">
    <location>
        <begin position="24"/>
        <end position="112"/>
    </location>
</feature>